<feature type="region of interest" description="Disordered" evidence="1">
    <location>
        <begin position="1"/>
        <end position="36"/>
    </location>
</feature>
<gene>
    <name evidence="2" type="ORF">T440DRAFT_548246</name>
</gene>
<evidence type="ECO:0000313" key="2">
    <source>
        <dbReference type="EMBL" id="KAF2844577.1"/>
    </source>
</evidence>
<name>A0A6A7AQE5_9PLEO</name>
<evidence type="ECO:0000256" key="1">
    <source>
        <dbReference type="SAM" id="MobiDB-lite"/>
    </source>
</evidence>
<feature type="compositionally biased region" description="Pro residues" evidence="1">
    <location>
        <begin position="26"/>
        <end position="36"/>
    </location>
</feature>
<feature type="compositionally biased region" description="Pro residues" evidence="1">
    <location>
        <begin position="1"/>
        <end position="13"/>
    </location>
</feature>
<accession>A0A6A7AQE5</accession>
<sequence>PPPPPPPPPPPQGSAPFSGFQNTANPLPPPPPPPPPAVARVAVMPRYGLEDEVSTPNSFLPAVYPGESVIDISSRMIRIEPFRRNILVTRHQAHVADFEEYKWILKYGSPEHWYERPSKTCLLNLGYHVSPRCPTEPLDSLLNARPVSLENPRVWSSSALTTPTDNDIYDCALGHAINDEYSGVCGQCTDEKSEALENTPLVYYLVLSTCQASDPFIHGAHFNGKQIFKLVKCGSREAAAAECFYAAGFNGWNVAFSCVMRLGEDFEEKYGDVEKVDDLWRLAEETTDEDVIRAFY</sequence>
<feature type="non-terminal residue" evidence="2">
    <location>
        <position position="1"/>
    </location>
</feature>
<dbReference type="Proteomes" id="UP000799423">
    <property type="component" value="Unassembled WGS sequence"/>
</dbReference>
<keyword evidence="3" id="KW-1185">Reference proteome</keyword>
<reference evidence="2" key="1">
    <citation type="submission" date="2020-01" db="EMBL/GenBank/DDBJ databases">
        <authorList>
            <consortium name="DOE Joint Genome Institute"/>
            <person name="Haridas S."/>
            <person name="Albert R."/>
            <person name="Binder M."/>
            <person name="Bloem J."/>
            <person name="Labutti K."/>
            <person name="Salamov A."/>
            <person name="Andreopoulos B."/>
            <person name="Baker S.E."/>
            <person name="Barry K."/>
            <person name="Bills G."/>
            <person name="Bluhm B.H."/>
            <person name="Cannon C."/>
            <person name="Castanera R."/>
            <person name="Culley D.E."/>
            <person name="Daum C."/>
            <person name="Ezra D."/>
            <person name="Gonzalez J.B."/>
            <person name="Henrissat B."/>
            <person name="Kuo A."/>
            <person name="Liang C."/>
            <person name="Lipzen A."/>
            <person name="Lutzoni F."/>
            <person name="Magnuson J."/>
            <person name="Mondo S."/>
            <person name="Nolan M."/>
            <person name="Ohm R."/>
            <person name="Pangilinan J."/>
            <person name="Park H.-J."/>
            <person name="Ramirez L."/>
            <person name="Alfaro M."/>
            <person name="Sun H."/>
            <person name="Tritt A."/>
            <person name="Yoshinaga Y."/>
            <person name="Zwiers L.-H."/>
            <person name="Turgeon B.G."/>
            <person name="Goodwin S.B."/>
            <person name="Spatafora J.W."/>
            <person name="Crous P.W."/>
            <person name="Grigoriev I.V."/>
        </authorList>
    </citation>
    <scope>NUCLEOTIDE SEQUENCE</scope>
    <source>
        <strain evidence="2">IPT5</strain>
    </source>
</reference>
<dbReference type="OrthoDB" id="3946340at2759"/>
<evidence type="ECO:0000313" key="3">
    <source>
        <dbReference type="Proteomes" id="UP000799423"/>
    </source>
</evidence>
<dbReference type="EMBL" id="MU006371">
    <property type="protein sequence ID" value="KAF2844577.1"/>
    <property type="molecule type" value="Genomic_DNA"/>
</dbReference>
<protein>
    <submittedName>
        <fullName evidence="2">Uncharacterized protein</fullName>
    </submittedName>
</protein>
<organism evidence="2 3">
    <name type="scientific">Plenodomus tracheiphilus IPT5</name>
    <dbReference type="NCBI Taxonomy" id="1408161"/>
    <lineage>
        <taxon>Eukaryota</taxon>
        <taxon>Fungi</taxon>
        <taxon>Dikarya</taxon>
        <taxon>Ascomycota</taxon>
        <taxon>Pezizomycotina</taxon>
        <taxon>Dothideomycetes</taxon>
        <taxon>Pleosporomycetidae</taxon>
        <taxon>Pleosporales</taxon>
        <taxon>Pleosporineae</taxon>
        <taxon>Leptosphaeriaceae</taxon>
        <taxon>Plenodomus</taxon>
    </lineage>
</organism>
<proteinExistence type="predicted"/>
<dbReference type="AlphaFoldDB" id="A0A6A7AQE5"/>